<evidence type="ECO:0000259" key="2">
    <source>
        <dbReference type="Pfam" id="PF13476"/>
    </source>
</evidence>
<accession>A0A317CMQ7</accession>
<dbReference type="OrthoDB" id="9770373at2"/>
<keyword evidence="4" id="KW-1185">Reference proteome</keyword>
<dbReference type="PANTHER" id="PTHR32114">
    <property type="entry name" value="ABC TRANSPORTER ABCH.3"/>
    <property type="match status" value="1"/>
</dbReference>
<feature type="domain" description="Rad50/SbcC-type AAA" evidence="2">
    <location>
        <begin position="6"/>
        <end position="240"/>
    </location>
</feature>
<protein>
    <recommendedName>
        <fullName evidence="2">Rad50/SbcC-type AAA domain-containing protein</fullName>
    </recommendedName>
</protein>
<dbReference type="GO" id="GO:0016887">
    <property type="term" value="F:ATP hydrolysis activity"/>
    <property type="evidence" value="ECO:0007669"/>
    <property type="project" value="InterPro"/>
</dbReference>
<keyword evidence="1" id="KW-0472">Membrane</keyword>
<evidence type="ECO:0000313" key="4">
    <source>
        <dbReference type="Proteomes" id="UP000245539"/>
    </source>
</evidence>
<dbReference type="EMBL" id="QGKM01000008">
    <property type="protein sequence ID" value="PWQ99794.1"/>
    <property type="molecule type" value="Genomic_DNA"/>
</dbReference>
<dbReference type="PANTHER" id="PTHR32114:SF2">
    <property type="entry name" value="ABC TRANSPORTER ABCH.3"/>
    <property type="match status" value="1"/>
</dbReference>
<keyword evidence="1" id="KW-1133">Transmembrane helix</keyword>
<keyword evidence="1" id="KW-0812">Transmembrane</keyword>
<dbReference type="InterPro" id="IPR027417">
    <property type="entry name" value="P-loop_NTPase"/>
</dbReference>
<sequence length="624" mass="70036">MLIQSITATNFRKYQQLSIKDLPTQGVITVSGLNESGKSSIGEAICFALFGRTFNLTGTAVTKLIRWESDAASVSLTLSNQQGVSYTIERSIDSKGNSDASLTQAKGEKVIAKGTVDTDKAIHDLLGYTFNTFTDSFYLVARDLSNPDPDSNSIKQMAGIGEYSKISDELTEATTLNQQSIDELTPTVNKHHQALDTLNIDETLLPELVDAREVIALESEQKHELNGELAELSSTYKEQQKQFKRTRNGWRFFNTLTWILVPLMLVAWGIWLLFNFFPQQVAALSQNPEIAPHLEKVNDGVNQWGFQVTMGLVLLTSLILFFKWRSESKNDSQLADAEALSNTLKVSHEHSQHSLDGLVTARLRQTLRGKIQPQSALSSPPQNDNQRLLKLTAECKDFSADDTELDNTVQRLRDTLDQQQRELGQLSEPLEAQIDTEKDHSDKAGVIRSALRGVQTEIDDNQKQIDTQQTGVQLLQRASDALITDFNASITSRTEKTMPLFTDNRYKQIKISKDLSVHVYSDEKMDWIDFDEVSSGTQRQILLAVRIAMSEQLAGNTDNQKQFIFLDEPFTYFDQERTKSSLAALPKINDTTCQVWIVAQEFPEGSHYDKHIHCPETGNHILSA</sequence>
<dbReference type="Proteomes" id="UP000245539">
    <property type="component" value="Unassembled WGS sequence"/>
</dbReference>
<dbReference type="GO" id="GO:0006302">
    <property type="term" value="P:double-strand break repair"/>
    <property type="evidence" value="ECO:0007669"/>
    <property type="project" value="InterPro"/>
</dbReference>
<dbReference type="Pfam" id="PF13476">
    <property type="entry name" value="AAA_23"/>
    <property type="match status" value="1"/>
</dbReference>
<feature type="transmembrane region" description="Helical" evidence="1">
    <location>
        <begin position="304"/>
        <end position="322"/>
    </location>
</feature>
<dbReference type="Gene3D" id="3.40.50.300">
    <property type="entry name" value="P-loop containing nucleotide triphosphate hydrolases"/>
    <property type="match status" value="2"/>
</dbReference>
<comment type="caution">
    <text evidence="3">The sequence shown here is derived from an EMBL/GenBank/DDBJ whole genome shotgun (WGS) entry which is preliminary data.</text>
</comment>
<dbReference type="RefSeq" id="WP_109836528.1">
    <property type="nucleotide sequence ID" value="NZ_QGKM01000008.1"/>
</dbReference>
<evidence type="ECO:0000313" key="3">
    <source>
        <dbReference type="EMBL" id="PWQ99794.1"/>
    </source>
</evidence>
<reference evidence="3 4" key="1">
    <citation type="submission" date="2018-05" db="EMBL/GenBank/DDBJ databases">
        <title>Leucothrix arctica sp. nov., isolated from Arctic seawater.</title>
        <authorList>
            <person name="Choi A."/>
            <person name="Baek K."/>
        </authorList>
    </citation>
    <scope>NUCLEOTIDE SEQUENCE [LARGE SCALE GENOMIC DNA]</scope>
    <source>
        <strain evidence="3 4">JCM 18388</strain>
    </source>
</reference>
<dbReference type="InterPro" id="IPR038729">
    <property type="entry name" value="Rad50/SbcC_AAA"/>
</dbReference>
<dbReference type="SUPFAM" id="SSF52540">
    <property type="entry name" value="P-loop containing nucleoside triphosphate hydrolases"/>
    <property type="match status" value="1"/>
</dbReference>
<feature type="transmembrane region" description="Helical" evidence="1">
    <location>
        <begin position="252"/>
        <end position="274"/>
    </location>
</feature>
<gene>
    <name evidence="3" type="ORF">DKW60_04790</name>
</gene>
<proteinExistence type="predicted"/>
<dbReference type="AlphaFoldDB" id="A0A317CMQ7"/>
<evidence type="ECO:0000256" key="1">
    <source>
        <dbReference type="SAM" id="Phobius"/>
    </source>
</evidence>
<organism evidence="3 4">
    <name type="scientific">Leucothrix pacifica</name>
    <dbReference type="NCBI Taxonomy" id="1247513"/>
    <lineage>
        <taxon>Bacteria</taxon>
        <taxon>Pseudomonadati</taxon>
        <taxon>Pseudomonadota</taxon>
        <taxon>Gammaproteobacteria</taxon>
        <taxon>Thiotrichales</taxon>
        <taxon>Thiotrichaceae</taxon>
        <taxon>Leucothrix</taxon>
    </lineage>
</organism>
<name>A0A317CMQ7_9GAMM</name>